<keyword evidence="3" id="KW-1185">Reference proteome</keyword>
<reference evidence="2 3" key="1">
    <citation type="submission" date="2019-02" db="EMBL/GenBank/DDBJ databases">
        <title>Deep-cultivation of Planctomycetes and their phenomic and genomic characterization uncovers novel biology.</title>
        <authorList>
            <person name="Wiegand S."/>
            <person name="Jogler M."/>
            <person name="Boedeker C."/>
            <person name="Pinto D."/>
            <person name="Vollmers J."/>
            <person name="Rivas-Marin E."/>
            <person name="Kohn T."/>
            <person name="Peeters S.H."/>
            <person name="Heuer A."/>
            <person name="Rast P."/>
            <person name="Oberbeckmann S."/>
            <person name="Bunk B."/>
            <person name="Jeske O."/>
            <person name="Meyerdierks A."/>
            <person name="Storesund J.E."/>
            <person name="Kallscheuer N."/>
            <person name="Luecker S."/>
            <person name="Lage O.M."/>
            <person name="Pohl T."/>
            <person name="Merkel B.J."/>
            <person name="Hornburger P."/>
            <person name="Mueller R.-W."/>
            <person name="Bruemmer F."/>
            <person name="Labrenz M."/>
            <person name="Spormann A.M."/>
            <person name="Op den Camp H."/>
            <person name="Overmann J."/>
            <person name="Amann R."/>
            <person name="Jetten M.S.M."/>
            <person name="Mascher T."/>
            <person name="Medema M.H."/>
            <person name="Devos D.P."/>
            <person name="Kaster A.-K."/>
            <person name="Ovreas L."/>
            <person name="Rohde M."/>
            <person name="Galperin M.Y."/>
            <person name="Jogler C."/>
        </authorList>
    </citation>
    <scope>NUCLEOTIDE SEQUENCE [LARGE SCALE GENOMIC DNA]</scope>
    <source>
        <strain evidence="2 3">FF011L</strain>
    </source>
</reference>
<sequence length="149" mass="17236">MGQETSTQRFSKRTLRQVSLDSVRALTGAFYCPDRSTVESFHCIDFQPETETSFGRQLWYFDAIATNEHNRELVVYGFLEYSEEFGSMEIVQDGVFESIAQRARFETVYHTATLKPTWRHPSHRWLFIGMTLVGSIWLASLLLNKLLAS</sequence>
<dbReference type="EMBL" id="CP036262">
    <property type="protein sequence ID" value="QDS95436.1"/>
    <property type="molecule type" value="Genomic_DNA"/>
</dbReference>
<evidence type="ECO:0000313" key="2">
    <source>
        <dbReference type="EMBL" id="QDS95436.1"/>
    </source>
</evidence>
<keyword evidence="1" id="KW-0812">Transmembrane</keyword>
<dbReference type="Proteomes" id="UP000320672">
    <property type="component" value="Chromosome"/>
</dbReference>
<dbReference type="KEGG" id="rml:FF011L_42320"/>
<keyword evidence="1" id="KW-0472">Membrane</keyword>
<accession>A0A517MKM5</accession>
<proteinExistence type="predicted"/>
<feature type="transmembrane region" description="Helical" evidence="1">
    <location>
        <begin position="125"/>
        <end position="143"/>
    </location>
</feature>
<keyword evidence="1" id="KW-1133">Transmembrane helix</keyword>
<gene>
    <name evidence="2" type="ORF">FF011L_42320</name>
</gene>
<evidence type="ECO:0000256" key="1">
    <source>
        <dbReference type="SAM" id="Phobius"/>
    </source>
</evidence>
<protein>
    <submittedName>
        <fullName evidence="2">Uncharacterized protein</fullName>
    </submittedName>
</protein>
<dbReference type="RefSeq" id="WP_145353571.1">
    <property type="nucleotide sequence ID" value="NZ_CP036262.1"/>
</dbReference>
<organism evidence="2 3">
    <name type="scientific">Roseimaritima multifibrata</name>
    <dbReference type="NCBI Taxonomy" id="1930274"/>
    <lineage>
        <taxon>Bacteria</taxon>
        <taxon>Pseudomonadati</taxon>
        <taxon>Planctomycetota</taxon>
        <taxon>Planctomycetia</taxon>
        <taxon>Pirellulales</taxon>
        <taxon>Pirellulaceae</taxon>
        <taxon>Roseimaritima</taxon>
    </lineage>
</organism>
<dbReference type="OrthoDB" id="267944at2"/>
<name>A0A517MKM5_9BACT</name>
<evidence type="ECO:0000313" key="3">
    <source>
        <dbReference type="Proteomes" id="UP000320672"/>
    </source>
</evidence>
<dbReference type="AlphaFoldDB" id="A0A517MKM5"/>